<proteinExistence type="predicted"/>
<dbReference type="Proteomes" id="UP000233325">
    <property type="component" value="Unassembled WGS sequence"/>
</dbReference>
<protein>
    <submittedName>
        <fullName evidence="1">Uncharacterized protein</fullName>
    </submittedName>
</protein>
<comment type="caution">
    <text evidence="1">The sequence shown here is derived from an EMBL/GenBank/DDBJ whole genome shotgun (WGS) entry which is preliminary data.</text>
</comment>
<evidence type="ECO:0000313" key="2">
    <source>
        <dbReference type="Proteomes" id="UP000233325"/>
    </source>
</evidence>
<gene>
    <name evidence="1" type="ORF">CVU83_03565</name>
</gene>
<evidence type="ECO:0000313" key="1">
    <source>
        <dbReference type="EMBL" id="PKM86984.1"/>
    </source>
</evidence>
<name>A0A2N2DWY0_9BACT</name>
<accession>A0A2N2DWY0</accession>
<dbReference type="AlphaFoldDB" id="A0A2N2DWY0"/>
<reference evidence="1 2" key="1">
    <citation type="journal article" date="2017" name="ISME J.">
        <title>Potential for microbial H2 and metal transformations associated with novel bacteria and archaea in deep terrestrial subsurface sediments.</title>
        <authorList>
            <person name="Hernsdorf A.W."/>
            <person name="Amano Y."/>
            <person name="Miyakawa K."/>
            <person name="Ise K."/>
            <person name="Suzuki Y."/>
            <person name="Anantharaman K."/>
            <person name="Probst A."/>
            <person name="Burstein D."/>
            <person name="Thomas B.C."/>
            <person name="Banfield J.F."/>
        </authorList>
    </citation>
    <scope>NUCLEOTIDE SEQUENCE [LARGE SCALE GENOMIC DNA]</scope>
    <source>
        <strain evidence="1">HGW-Falkowbacteria-2</strain>
    </source>
</reference>
<dbReference type="EMBL" id="PHAH01000060">
    <property type="protein sequence ID" value="PKM86984.1"/>
    <property type="molecule type" value="Genomic_DNA"/>
</dbReference>
<sequence length="219" mass="25318">MFNEMPRRDSIENRGTFLEHEFFNTIDKTNYGLVAKELLSPQTKPLRTTEDVERAMMAKYDEKSKYLQTLNSDSYIKYADAMKLVEKCQPGDPSKPKTLFASSLINNISNKLAEGFQVKFFTVVGSHLDTKHGVDAFIKLYNQEGKEIACATIDISQHEKSQPKANLVMIVSNKDRDVFDQQSELFDREEFEKRIDSEANRVIETLSDDLKNRKNKKRF</sequence>
<organism evidence="1 2">
    <name type="scientific">Candidatus Falkowbacteria bacterium HGW-Falkowbacteria-2</name>
    <dbReference type="NCBI Taxonomy" id="2013769"/>
    <lineage>
        <taxon>Bacteria</taxon>
        <taxon>Candidatus Falkowiibacteriota</taxon>
    </lineage>
</organism>